<organism evidence="2 3">
    <name type="scientific">Parnassius apollo</name>
    <name type="common">Apollo butterfly</name>
    <name type="synonym">Papilio apollo</name>
    <dbReference type="NCBI Taxonomy" id="110799"/>
    <lineage>
        <taxon>Eukaryota</taxon>
        <taxon>Metazoa</taxon>
        <taxon>Ecdysozoa</taxon>
        <taxon>Arthropoda</taxon>
        <taxon>Hexapoda</taxon>
        <taxon>Insecta</taxon>
        <taxon>Pterygota</taxon>
        <taxon>Neoptera</taxon>
        <taxon>Endopterygota</taxon>
        <taxon>Lepidoptera</taxon>
        <taxon>Glossata</taxon>
        <taxon>Ditrysia</taxon>
        <taxon>Papilionoidea</taxon>
        <taxon>Papilionidae</taxon>
        <taxon>Parnassiinae</taxon>
        <taxon>Parnassini</taxon>
        <taxon>Parnassius</taxon>
        <taxon>Parnassius</taxon>
    </lineage>
</organism>
<dbReference type="AlphaFoldDB" id="A0A8S3WVH7"/>
<keyword evidence="3" id="KW-1185">Reference proteome</keyword>
<dbReference type="InterPro" id="IPR000477">
    <property type="entry name" value="RT_dom"/>
</dbReference>
<dbReference type="CDD" id="cd01644">
    <property type="entry name" value="RT_pepA17"/>
    <property type="match status" value="1"/>
</dbReference>
<dbReference type="OrthoDB" id="10055784at2759"/>
<protein>
    <submittedName>
        <fullName evidence="2">(apollo) hypothetical protein</fullName>
    </submittedName>
</protein>
<evidence type="ECO:0000313" key="3">
    <source>
        <dbReference type="Proteomes" id="UP000691718"/>
    </source>
</evidence>
<accession>A0A8S3WVH7</accession>
<reference evidence="2" key="1">
    <citation type="submission" date="2021-04" db="EMBL/GenBank/DDBJ databases">
        <authorList>
            <person name="Tunstrom K."/>
        </authorList>
    </citation>
    <scope>NUCLEOTIDE SEQUENCE</scope>
</reference>
<evidence type="ECO:0000313" key="2">
    <source>
        <dbReference type="EMBL" id="CAG4984592.1"/>
    </source>
</evidence>
<feature type="domain" description="Reverse transcriptase" evidence="1">
    <location>
        <begin position="56"/>
        <end position="174"/>
    </location>
</feature>
<dbReference type="Pfam" id="PF05380">
    <property type="entry name" value="Peptidase_A17"/>
    <property type="match status" value="1"/>
</dbReference>
<dbReference type="EMBL" id="CAJQZP010000774">
    <property type="protein sequence ID" value="CAG4984592.1"/>
    <property type="molecule type" value="Genomic_DNA"/>
</dbReference>
<dbReference type="InterPro" id="IPR008042">
    <property type="entry name" value="Retrotrans_Pao"/>
</dbReference>
<sequence>MHKQGHREKLRASEIKKKLRIVFDAAAKYEGKSLNDALLSGPDLLQSLFGVLLRFREGPVAVTADIQDMFLRVKVREDDRDSLRFLWRGSRRTGNPEEYRMSSIIFGAASSPATAIYVMNKNAEEFKNTHPEAVKAIKRNHYMDDYLQSFASTTEAKKISKEVKDIHARANFHLKGWASNNSGAISEVEDTNKENSLQLTKEEKTLGLRWLMKEDALAFNVGLRNTPEDLQDGRRTPTKREVTSAVMSTFDPMGFATPVLIQGKKPIQDIWRKKIDWDEPINEQQKEAWMKYLEKVSTLTRLKIPRCVAHEGRKGQLHTFTDASEEAYAAVVYWRIVEPGGKIHVSMIAGKQE</sequence>
<dbReference type="Proteomes" id="UP000691718">
    <property type="component" value="Unassembled WGS sequence"/>
</dbReference>
<evidence type="ECO:0000259" key="1">
    <source>
        <dbReference type="Pfam" id="PF00078"/>
    </source>
</evidence>
<dbReference type="Pfam" id="PF00078">
    <property type="entry name" value="RVT_1"/>
    <property type="match status" value="1"/>
</dbReference>
<name>A0A8S3WVH7_PARAO</name>
<dbReference type="PANTHER" id="PTHR47331">
    <property type="entry name" value="PHD-TYPE DOMAIN-CONTAINING PROTEIN"/>
    <property type="match status" value="1"/>
</dbReference>
<comment type="caution">
    <text evidence="2">The sequence shown here is derived from an EMBL/GenBank/DDBJ whole genome shotgun (WGS) entry which is preliminary data.</text>
</comment>
<proteinExistence type="predicted"/>
<gene>
    <name evidence="2" type="ORF">PAPOLLO_LOCUS10890</name>
</gene>